<accession>D3VDM5</accession>
<dbReference type="GO" id="GO:0009117">
    <property type="term" value="P:nucleotide metabolic process"/>
    <property type="evidence" value="ECO:0007669"/>
    <property type="project" value="UniProtKB-KW"/>
</dbReference>
<dbReference type="GO" id="GO:0103023">
    <property type="term" value="F:ITPase activity"/>
    <property type="evidence" value="ECO:0007669"/>
    <property type="project" value="UniProtKB-EC"/>
</dbReference>
<evidence type="ECO:0000256" key="11">
    <source>
        <dbReference type="ARBA" id="ARBA00048781"/>
    </source>
</evidence>
<dbReference type="InterPro" id="IPR026533">
    <property type="entry name" value="NTPase/PRRC1"/>
</dbReference>
<evidence type="ECO:0000256" key="5">
    <source>
        <dbReference type="ARBA" id="ARBA00022801"/>
    </source>
</evidence>
<evidence type="ECO:0000256" key="6">
    <source>
        <dbReference type="ARBA" id="ARBA00022842"/>
    </source>
</evidence>
<dbReference type="GO" id="GO:0046872">
    <property type="term" value="F:metal ion binding"/>
    <property type="evidence" value="ECO:0007669"/>
    <property type="project" value="UniProtKB-KW"/>
</dbReference>
<comment type="catalytic activity">
    <reaction evidence="10">
        <text>ITP + H2O = IDP + phosphate + H(+)</text>
        <dbReference type="Rhea" id="RHEA:28330"/>
        <dbReference type="ChEBI" id="CHEBI:15377"/>
        <dbReference type="ChEBI" id="CHEBI:15378"/>
        <dbReference type="ChEBI" id="CHEBI:43474"/>
        <dbReference type="ChEBI" id="CHEBI:58280"/>
        <dbReference type="ChEBI" id="CHEBI:61402"/>
        <dbReference type="EC" id="3.6.1.73"/>
    </reaction>
</comment>
<keyword evidence="8" id="KW-0464">Manganese</keyword>
<dbReference type="STRING" id="406817.XNC1_4242"/>
<dbReference type="HOGENOM" id="CLU_1445128_0_0_6"/>
<evidence type="ECO:0000256" key="8">
    <source>
        <dbReference type="ARBA" id="ARBA00023211"/>
    </source>
</evidence>
<evidence type="ECO:0000256" key="4">
    <source>
        <dbReference type="ARBA" id="ARBA00022741"/>
    </source>
</evidence>
<evidence type="ECO:0000313" key="13">
    <source>
        <dbReference type="EMBL" id="CBJ92265.1"/>
    </source>
</evidence>
<evidence type="ECO:0000259" key="12">
    <source>
        <dbReference type="Pfam" id="PF01931"/>
    </source>
</evidence>
<dbReference type="EC" id="3.6.1.73" evidence="9"/>
<feature type="domain" description="Non-canonical purine NTP phosphatase/PRRC1" evidence="12">
    <location>
        <begin position="11"/>
        <end position="176"/>
    </location>
</feature>
<evidence type="ECO:0000256" key="9">
    <source>
        <dbReference type="ARBA" id="ARBA00038901"/>
    </source>
</evidence>
<comment type="cofactor">
    <cofactor evidence="2">
        <name>Mg(2+)</name>
        <dbReference type="ChEBI" id="CHEBI:18420"/>
    </cofactor>
</comment>
<dbReference type="EMBL" id="FN667742">
    <property type="protein sequence ID" value="CBJ92265.1"/>
    <property type="molecule type" value="Genomic_DNA"/>
</dbReference>
<evidence type="ECO:0000256" key="3">
    <source>
        <dbReference type="ARBA" id="ARBA00022723"/>
    </source>
</evidence>
<comment type="catalytic activity">
    <reaction evidence="11">
        <text>XTP + H2O = XDP + phosphate + H(+)</text>
        <dbReference type="Rhea" id="RHEA:28406"/>
        <dbReference type="ChEBI" id="CHEBI:15377"/>
        <dbReference type="ChEBI" id="CHEBI:15378"/>
        <dbReference type="ChEBI" id="CHEBI:43474"/>
        <dbReference type="ChEBI" id="CHEBI:59884"/>
        <dbReference type="ChEBI" id="CHEBI:61314"/>
        <dbReference type="EC" id="3.6.1.73"/>
    </reaction>
</comment>
<keyword evidence="14" id="KW-1185">Reference proteome</keyword>
<evidence type="ECO:0000256" key="7">
    <source>
        <dbReference type="ARBA" id="ARBA00023080"/>
    </source>
</evidence>
<dbReference type="AlphaFoldDB" id="D3VDM5"/>
<dbReference type="RefSeq" id="WP_013185557.1">
    <property type="nucleotide sequence ID" value="NC_014228.1"/>
</dbReference>
<dbReference type="InterPro" id="IPR029001">
    <property type="entry name" value="ITPase-like_fam"/>
</dbReference>
<dbReference type="GO" id="GO:0000166">
    <property type="term" value="F:nucleotide binding"/>
    <property type="evidence" value="ECO:0007669"/>
    <property type="project" value="UniProtKB-KW"/>
</dbReference>
<evidence type="ECO:0000313" key="14">
    <source>
        <dbReference type="Proteomes" id="UP000008075"/>
    </source>
</evidence>
<dbReference type="GeneID" id="24905232"/>
<evidence type="ECO:0000256" key="10">
    <source>
        <dbReference type="ARBA" id="ARBA00048174"/>
    </source>
</evidence>
<sequence length="185" mass="20944">MQNKTPLVVLCSKNSAKISAAYNICSNVLKEFKFSYYDVPSGVSETPDTDEEAIQGCYSRINFVEEKFSTNVDFIIALEGLIEKTSFGSFVYGWAVIKDIKRKEFFYGCSGKVMLPNEVSIKLEKNQKLSEIIRELYPHYPKDELDRIGTNGVLTQKLYTRIDEFETAMKCAFGSVISSTGLYND</sequence>
<keyword evidence="4" id="KW-0547">Nucleotide-binding</keyword>
<comment type="cofactor">
    <cofactor evidence="1">
        <name>Mn(2+)</name>
        <dbReference type="ChEBI" id="CHEBI:29035"/>
    </cofactor>
</comment>
<dbReference type="InterPro" id="IPR050299">
    <property type="entry name" value="YjjX_NTPase"/>
</dbReference>
<name>D3VDM5_XENNA</name>
<dbReference type="KEGG" id="xne:XNC1_4242"/>
<gene>
    <name evidence="13" type="ordered locus">XNC1_4242</name>
</gene>
<keyword evidence="3" id="KW-0479">Metal-binding</keyword>
<dbReference type="Pfam" id="PF01931">
    <property type="entry name" value="NTPase_I-T"/>
    <property type="match status" value="1"/>
</dbReference>
<dbReference type="PANTHER" id="PTHR34699:SF2">
    <property type="entry name" value="NON-CANONICAL PURINE NTP PHOSPHATASE_PRRC1 DOMAIN-CONTAINING PROTEIN"/>
    <property type="match status" value="1"/>
</dbReference>
<protein>
    <recommendedName>
        <fullName evidence="9">inosine/xanthosine triphosphatase</fullName>
        <ecNumber evidence="9">3.6.1.73</ecNumber>
    </recommendedName>
</protein>
<organism evidence="13 14">
    <name type="scientific">Xenorhabdus nematophila (strain ATCC 19061 / DSM 3370 / CCUG 14189 / LMG 1036 / NCIMB 9965 / AN6)</name>
    <dbReference type="NCBI Taxonomy" id="406817"/>
    <lineage>
        <taxon>Bacteria</taxon>
        <taxon>Pseudomonadati</taxon>
        <taxon>Pseudomonadota</taxon>
        <taxon>Gammaproteobacteria</taxon>
        <taxon>Enterobacterales</taxon>
        <taxon>Morganellaceae</taxon>
        <taxon>Xenorhabdus</taxon>
    </lineage>
</organism>
<dbReference type="Proteomes" id="UP000008075">
    <property type="component" value="Chromosome"/>
</dbReference>
<keyword evidence="6" id="KW-0460">Magnesium</keyword>
<evidence type="ECO:0000256" key="1">
    <source>
        <dbReference type="ARBA" id="ARBA00001936"/>
    </source>
</evidence>
<keyword evidence="5" id="KW-0378">Hydrolase</keyword>
<reference evidence="13 14" key="1">
    <citation type="journal article" date="2011" name="PLoS ONE">
        <title>The entomopathogenic bacterial endosymbionts xenorhabdus and photorhabdus: convergent lifestyles from divergent genomes.</title>
        <authorList>
            <person name="Chaston J.M."/>
            <person name="Suen G."/>
            <person name="Tucker S.L."/>
            <person name="Andersen A.W."/>
            <person name="Bhasin A."/>
            <person name="Bode E."/>
            <person name="Bode H.B."/>
            <person name="Brachmann A.O."/>
            <person name="Cowles C.E."/>
            <person name="Cowles K.N."/>
            <person name="Darby C."/>
            <person name="de Leon L."/>
            <person name="Drace K."/>
            <person name="Du Z."/>
            <person name="Givaudan A."/>
            <person name="Herbert Tran E.E."/>
            <person name="Jewell K.A."/>
            <person name="Knack J.J."/>
            <person name="Krasomil-Osterfeld K.C."/>
            <person name="Kukor R."/>
            <person name="Lanois A."/>
            <person name="Latreille P."/>
            <person name="Leimgruber N.K."/>
            <person name="Lipke C.M."/>
            <person name="Liu R."/>
            <person name="Lu X."/>
            <person name="Martens E.C."/>
            <person name="Marri P.R."/>
            <person name="Medigue C."/>
            <person name="Menard M.L."/>
            <person name="Miller N.M."/>
            <person name="Morales-Soto N."/>
            <person name="Norton S."/>
            <person name="Ogier J.C."/>
            <person name="Orchard S.S."/>
            <person name="Park D."/>
            <person name="Park Y."/>
            <person name="Qurollo B.A."/>
            <person name="Sugar D.R."/>
            <person name="Richards G.R."/>
            <person name="Rouy Z."/>
            <person name="Slominski B."/>
            <person name="Slominski K."/>
            <person name="Snyder H."/>
            <person name="Tjaden B.C."/>
            <person name="van der Hoeven R."/>
            <person name="Welch R.D."/>
            <person name="Wheeler C."/>
            <person name="Xiang B."/>
            <person name="Barbazuk B."/>
            <person name="Gaudriault S."/>
            <person name="Goodner B."/>
            <person name="Slater S.C."/>
            <person name="Forst S."/>
            <person name="Goldman B.S."/>
            <person name="Goodrich-Blair H."/>
        </authorList>
    </citation>
    <scope>NUCLEOTIDE SEQUENCE [LARGE SCALE GENOMIC DNA]</scope>
    <source>
        <strain evidence="14">ATCC 19061 / DSM 3370 / CCUG 14189 / LMG 1036 / NCIMB 9965 / AN6</strain>
    </source>
</reference>
<dbReference type="PANTHER" id="PTHR34699">
    <property type="match status" value="1"/>
</dbReference>
<proteinExistence type="predicted"/>
<dbReference type="eggNOG" id="COG1986">
    <property type="taxonomic scope" value="Bacteria"/>
</dbReference>
<dbReference type="SUPFAM" id="SSF52972">
    <property type="entry name" value="ITPase-like"/>
    <property type="match status" value="1"/>
</dbReference>
<evidence type="ECO:0000256" key="2">
    <source>
        <dbReference type="ARBA" id="ARBA00001946"/>
    </source>
</evidence>
<keyword evidence="7" id="KW-0546">Nucleotide metabolism</keyword>
<dbReference type="Gene3D" id="3.90.950.10">
    <property type="match status" value="1"/>
</dbReference>